<protein>
    <submittedName>
        <fullName evidence="2">GDSL-family lipase/acylhydrolase</fullName>
    </submittedName>
</protein>
<dbReference type="SUPFAM" id="SSF52266">
    <property type="entry name" value="SGNH hydrolase"/>
    <property type="match status" value="1"/>
</dbReference>
<dbReference type="AlphaFoldDB" id="E0S508"/>
<name>E0S508_BUTPB</name>
<sequence>MKTILCYGDSNTYGYIPETGMRYPKDIRYPGRLQMLLGSDYAVIEEGCNGRTTIHDDPIDGWKNGLDYLRPCLNSHKPIDILILMLGSNDLKQTFHLTAEQIAENAGILIDVIKEFTAEKQDFVPEIILVSPPEIGAGIKYSPFYGAFTENAIDESKKFHEYYEKIADSKGCIFFNAAQYIYPSETDSLHLTPEGHKILADEIYKVIQAI</sequence>
<reference evidence="2 3" key="1">
    <citation type="journal article" date="2010" name="PLoS ONE">
        <title>The glycobiome of the rumen bacterium Butyrivibrio proteoclasticus B316(T) highlights adaptation to a polysaccharide-rich environment.</title>
        <authorList>
            <person name="Kelly W.J."/>
            <person name="Leahy S.C."/>
            <person name="Altermann E."/>
            <person name="Yeoman C.J."/>
            <person name="Dunne J.C."/>
            <person name="Kong Z."/>
            <person name="Pacheco D.M."/>
            <person name="Li D."/>
            <person name="Noel S.J."/>
            <person name="Moon C.D."/>
            <person name="Cookson A.L."/>
            <person name="Attwood G.T."/>
        </authorList>
    </citation>
    <scope>NUCLEOTIDE SEQUENCE [LARGE SCALE GENOMIC DNA]</scope>
    <source>
        <strain evidence="3">ATCC 51982 / DSM 14932 / B316</strain>
        <plasmid evidence="3">Plasmid pCY186</plasmid>
    </source>
</reference>
<keyword evidence="2" id="KW-0614">Plasmid</keyword>
<dbReference type="GO" id="GO:0016787">
    <property type="term" value="F:hydrolase activity"/>
    <property type="evidence" value="ECO:0007669"/>
    <property type="project" value="UniProtKB-KW"/>
</dbReference>
<organism evidence="2 3">
    <name type="scientific">Butyrivibrio proteoclasticus (strain ATCC 51982 / DSM 14932 / B316)</name>
    <name type="common">Clostridium proteoclasticum</name>
    <dbReference type="NCBI Taxonomy" id="515622"/>
    <lineage>
        <taxon>Bacteria</taxon>
        <taxon>Bacillati</taxon>
        <taxon>Bacillota</taxon>
        <taxon>Clostridia</taxon>
        <taxon>Lachnospirales</taxon>
        <taxon>Lachnospiraceae</taxon>
        <taxon>Butyrivibrio</taxon>
    </lineage>
</organism>
<dbReference type="CDD" id="cd01839">
    <property type="entry name" value="SGNH_arylesterase_like"/>
    <property type="match status" value="1"/>
</dbReference>
<gene>
    <name evidence="2" type="ordered locus">bpr_IV125</name>
</gene>
<keyword evidence="3" id="KW-1185">Reference proteome</keyword>
<dbReference type="InterPro" id="IPR036514">
    <property type="entry name" value="SGNH_hydro_sf"/>
</dbReference>
<evidence type="ECO:0000313" key="3">
    <source>
        <dbReference type="Proteomes" id="UP000001299"/>
    </source>
</evidence>
<evidence type="ECO:0000313" key="2">
    <source>
        <dbReference type="EMBL" id="ADL36490.1"/>
    </source>
</evidence>
<feature type="domain" description="SGNH hydrolase-type esterase" evidence="1">
    <location>
        <begin position="6"/>
        <end position="198"/>
    </location>
</feature>
<keyword evidence="2" id="KW-0378">Hydrolase</keyword>
<dbReference type="RefSeq" id="WP_013283138.1">
    <property type="nucleotide sequence ID" value="NC_014390.1"/>
</dbReference>
<dbReference type="EMBL" id="CP001813">
    <property type="protein sequence ID" value="ADL36490.1"/>
    <property type="molecule type" value="Genomic_DNA"/>
</dbReference>
<dbReference type="eggNOG" id="COG2755">
    <property type="taxonomic scope" value="Bacteria"/>
</dbReference>
<dbReference type="Gene3D" id="3.40.50.1110">
    <property type="entry name" value="SGNH hydrolase"/>
    <property type="match status" value="1"/>
</dbReference>
<accession>E0S508</accession>
<dbReference type="PANTHER" id="PTHR30383">
    <property type="entry name" value="THIOESTERASE 1/PROTEASE 1/LYSOPHOSPHOLIPASE L1"/>
    <property type="match status" value="1"/>
</dbReference>
<dbReference type="InterPro" id="IPR013830">
    <property type="entry name" value="SGNH_hydro"/>
</dbReference>
<dbReference type="Proteomes" id="UP000001299">
    <property type="component" value="Plasmid pCY186"/>
</dbReference>
<proteinExistence type="predicted"/>
<dbReference type="PANTHER" id="PTHR30383:SF29">
    <property type="entry name" value="SGNH HYDROLASE-TYPE ESTERASE DOMAIN-CONTAINING PROTEIN"/>
    <property type="match status" value="1"/>
</dbReference>
<dbReference type="Pfam" id="PF13472">
    <property type="entry name" value="Lipase_GDSL_2"/>
    <property type="match status" value="1"/>
</dbReference>
<dbReference type="InterPro" id="IPR051532">
    <property type="entry name" value="Ester_Hydrolysis_Enzymes"/>
</dbReference>
<dbReference type="KEGG" id="bpb:bpr_IV125"/>
<geneLocation type="plasmid" evidence="2 3">
    <name>pCY186</name>
</geneLocation>
<evidence type="ECO:0000259" key="1">
    <source>
        <dbReference type="Pfam" id="PF13472"/>
    </source>
</evidence>
<dbReference type="HOGENOM" id="CLU_088167_0_0_9"/>